<gene>
    <name evidence="5" type="primary">LOC100376242</name>
</gene>
<name>A0ABM0GI96_SACKO</name>
<evidence type="ECO:0000313" key="4">
    <source>
        <dbReference type="Proteomes" id="UP000694865"/>
    </source>
</evidence>
<dbReference type="Gene3D" id="1.10.533.10">
    <property type="entry name" value="Death Domain, Fas"/>
    <property type="match status" value="2"/>
</dbReference>
<feature type="domain" description="Death" evidence="3">
    <location>
        <begin position="652"/>
        <end position="733"/>
    </location>
</feature>
<feature type="domain" description="Death" evidence="3">
    <location>
        <begin position="884"/>
        <end position="960"/>
    </location>
</feature>
<evidence type="ECO:0000256" key="2">
    <source>
        <dbReference type="SAM" id="MobiDB-lite"/>
    </source>
</evidence>
<sequence length="960" mass="109154">MADSVEVVFTLKEWDVELSTPHAVQIIFQLILGAEGHHDPVSIKNKNRNDSASIKFGISQTAVPVLKHILSSSKQSVFRELGVTSIKIGEDYKQTLKTQCNTAEYIQSSCAEFYRTPHHSFQDELLAQLILHFKVQLRATQDTRKQMSDEKKSARKLFVELENKVECLKIENSELRENTKRVENENHELKKVIANSTLDSDMNKLNIKDSSEEKSVSSEIKPTVKKAVMETKDNDGLHVLPSDDLQVDTESFGSHGNNDESEASSSAVQPEDSAASQEDNRTLDVDTTSFGNQDNKEKLKAFSSVQPEDNAVTQKDSGVSDDNKKKIEELRLQLERQKFKRGTYEKNINALGAEYSKDADDKLKKMQNIKTPDEEWIESSQNTEVSLAYELKKEKETAEFYENYLEKHSHQATEQNKQEASKIETGNPKLVGSTETQDVFVSSKDSLVSNKQQDEKPLTQSLASSEQNNNKRNDVESQEEPYSHQATEQNKQEISNIESGNSKPPKKVKVTTETEGAYNIESKEEPIITEETEDASVHSQEGLSNNNVDEKPVGETIITCETQKPGMNASVTTKMYHPVSEEKSEVQPVQDSEAVSREESLALPIPESEPESEVGILQRQLKLIKKRELNVLMQQKQATIDSSSTSSSKEDNKIIEFVVNELPKNDWRPLVRCLGLSDVEIEEVEENTRSDLRETKRNALVKWRRKENLDKCTGTRIVMGMRECKLNQLADKVCMEFNISEKSTLSTNMAAIGGSGDFCIQVEEPESEPLLFTDEICDDLETLDREYFNKEEMRKVQKRLKLTLDSDVPIFEVCTEWEKVYKPMTMPLIERRKKTNFFVRVMRDLPREDIVDVLKKYWSGNGLIGPSMSNMTSFQKIPFSTRNKLNNQLSIEKPNGSDWRIIAEIAKFPDYQNLIQLWQQKGNGGEQVLQTWQGRTDATIGNLYKIFVENDMNDCAKLLE</sequence>
<feature type="region of interest" description="Disordered" evidence="2">
    <location>
        <begin position="247"/>
        <end position="324"/>
    </location>
</feature>
<evidence type="ECO:0000256" key="1">
    <source>
        <dbReference type="SAM" id="Coils"/>
    </source>
</evidence>
<feature type="compositionally biased region" description="Polar residues" evidence="2">
    <location>
        <begin position="303"/>
        <end position="317"/>
    </location>
</feature>
<feature type="compositionally biased region" description="Polar residues" evidence="2">
    <location>
        <begin position="458"/>
        <end position="468"/>
    </location>
</feature>
<keyword evidence="4" id="KW-1185">Reference proteome</keyword>
<keyword evidence="1" id="KW-0175">Coiled coil</keyword>
<dbReference type="InterPro" id="IPR011029">
    <property type="entry name" value="DEATH-like_dom_sf"/>
</dbReference>
<accession>A0ABM0GI96</accession>
<feature type="compositionally biased region" description="Polar residues" evidence="2">
    <location>
        <begin position="484"/>
        <end position="502"/>
    </location>
</feature>
<feature type="coiled-coil region" evidence="1">
    <location>
        <begin position="137"/>
        <end position="192"/>
    </location>
</feature>
<feature type="compositionally biased region" description="Polar residues" evidence="2">
    <location>
        <begin position="433"/>
        <end position="451"/>
    </location>
</feature>
<dbReference type="RefSeq" id="XP_002730418.1">
    <property type="nucleotide sequence ID" value="XM_002730372.2"/>
</dbReference>
<dbReference type="Proteomes" id="UP000694865">
    <property type="component" value="Unplaced"/>
</dbReference>
<dbReference type="InterPro" id="IPR000488">
    <property type="entry name" value="Death_dom"/>
</dbReference>
<dbReference type="SMART" id="SM00005">
    <property type="entry name" value="DEATH"/>
    <property type="match status" value="2"/>
</dbReference>
<reference evidence="5" key="1">
    <citation type="submission" date="2025-08" db="UniProtKB">
        <authorList>
            <consortium name="RefSeq"/>
        </authorList>
    </citation>
    <scope>IDENTIFICATION</scope>
    <source>
        <tissue evidence="5">Testes</tissue>
    </source>
</reference>
<dbReference type="PROSITE" id="PS50017">
    <property type="entry name" value="DEATH_DOMAIN"/>
    <property type="match status" value="2"/>
</dbReference>
<feature type="compositionally biased region" description="Basic and acidic residues" evidence="2">
    <location>
        <begin position="402"/>
        <end position="422"/>
    </location>
</feature>
<evidence type="ECO:0000313" key="5">
    <source>
        <dbReference type="RefSeq" id="XP_002730418.1"/>
    </source>
</evidence>
<dbReference type="SUPFAM" id="SSF47986">
    <property type="entry name" value="DEATH domain"/>
    <property type="match status" value="2"/>
</dbReference>
<feature type="compositionally biased region" description="Polar residues" evidence="2">
    <location>
        <begin position="537"/>
        <end position="547"/>
    </location>
</feature>
<proteinExistence type="predicted"/>
<organism evidence="4 5">
    <name type="scientific">Saccoglossus kowalevskii</name>
    <name type="common">Acorn worm</name>
    <dbReference type="NCBI Taxonomy" id="10224"/>
    <lineage>
        <taxon>Eukaryota</taxon>
        <taxon>Metazoa</taxon>
        <taxon>Hemichordata</taxon>
        <taxon>Enteropneusta</taxon>
        <taxon>Harrimaniidae</taxon>
        <taxon>Saccoglossus</taxon>
    </lineage>
</organism>
<dbReference type="Pfam" id="PF00531">
    <property type="entry name" value="Death"/>
    <property type="match status" value="1"/>
</dbReference>
<evidence type="ECO:0000259" key="3">
    <source>
        <dbReference type="PROSITE" id="PS50017"/>
    </source>
</evidence>
<feature type="region of interest" description="Disordered" evidence="2">
    <location>
        <begin position="402"/>
        <end position="550"/>
    </location>
</feature>
<dbReference type="GeneID" id="100376242"/>
<protein>
    <submittedName>
        <fullName evidence="5">Girdin-like</fullName>
    </submittedName>
</protein>